<feature type="transmembrane region" description="Helical" evidence="5">
    <location>
        <begin position="311"/>
        <end position="328"/>
    </location>
</feature>
<dbReference type="RefSeq" id="XP_009822140.1">
    <property type="nucleotide sequence ID" value="XM_009823838.1"/>
</dbReference>
<keyword evidence="5" id="KW-0406">Ion transport</keyword>
<dbReference type="InterPro" id="IPR007274">
    <property type="entry name" value="Cop_transporter"/>
</dbReference>
<keyword evidence="2 5" id="KW-0812">Transmembrane</keyword>
<comment type="similarity">
    <text evidence="5">Belongs to the copper transporter (Ctr) (TC 1.A.56) family. SLC31A subfamily.</text>
</comment>
<keyword evidence="5" id="KW-0187">Copper transport</keyword>
<organism evidence="7">
    <name type="scientific">Aphanomyces astaci</name>
    <name type="common">Crayfish plague agent</name>
    <dbReference type="NCBI Taxonomy" id="112090"/>
    <lineage>
        <taxon>Eukaryota</taxon>
        <taxon>Sar</taxon>
        <taxon>Stramenopiles</taxon>
        <taxon>Oomycota</taxon>
        <taxon>Saprolegniomycetes</taxon>
        <taxon>Saprolegniales</taxon>
        <taxon>Verrucalvaceae</taxon>
        <taxon>Aphanomyces</taxon>
    </lineage>
</organism>
<dbReference type="Pfam" id="PF04145">
    <property type="entry name" value="Ctr"/>
    <property type="match status" value="1"/>
</dbReference>
<keyword evidence="3 5" id="KW-1133">Transmembrane helix</keyword>
<name>W4HCM9_APHAT</name>
<keyword evidence="5" id="KW-0186">Copper</keyword>
<feature type="signal peptide" evidence="6">
    <location>
        <begin position="1"/>
        <end position="29"/>
    </location>
</feature>
<keyword evidence="4 5" id="KW-0472">Membrane</keyword>
<keyword evidence="5" id="KW-0813">Transport</keyword>
<sequence>MVSLTQRWLRRNALTMWMLLTMLLALCSAHSRLQQDLSETYCPVCNMVVQPTPNQLLRGSQALYACEMAGHFQQLVSNPKAYVREISAISTLPAPYSNSTVSCPVCHDSRITHAVRLGPHGNQMIFACSENHATSISTNPVHPFIHHVIKATVHMPSQADIFIYSPSNDTSAYCQGATIMYDGFQSAFHGICPRLLFHGWVLNSEAKYALGFVGIVLMGILLEWWVEFQDQLHRRLLRTLVVPPSPDTSTAHEDPDLDIELSLEDTLLPADQRAQRRRSLPFSARAVLAASYMGMMALAYFIMLVVMSYESGFFVAAVLGMGLGFFFFRDVDALHPSGNPDPCCST</sequence>
<accession>W4HCM9</accession>
<keyword evidence="6" id="KW-0732">Signal</keyword>
<evidence type="ECO:0000256" key="4">
    <source>
        <dbReference type="ARBA" id="ARBA00023136"/>
    </source>
</evidence>
<dbReference type="VEuPathDB" id="FungiDB:H257_00906"/>
<protein>
    <recommendedName>
        <fullName evidence="5">Copper transport protein</fullName>
    </recommendedName>
</protein>
<feature type="transmembrane region" description="Helical" evidence="5">
    <location>
        <begin position="208"/>
        <end position="226"/>
    </location>
</feature>
<gene>
    <name evidence="7" type="ORF">H257_00906</name>
</gene>
<dbReference type="GeneID" id="20802902"/>
<dbReference type="OrthoDB" id="73901at2759"/>
<comment type="subcellular location">
    <subcellularLocation>
        <location evidence="1 5">Membrane</location>
        <topology evidence="1 5">Multi-pass membrane protein</topology>
    </subcellularLocation>
</comment>
<dbReference type="PANTHER" id="PTHR12483">
    <property type="entry name" value="SOLUTE CARRIER FAMILY 31 COPPER TRANSPORTERS"/>
    <property type="match status" value="1"/>
</dbReference>
<feature type="chain" id="PRO_5004841767" description="Copper transport protein" evidence="6">
    <location>
        <begin position="30"/>
        <end position="346"/>
    </location>
</feature>
<evidence type="ECO:0000256" key="6">
    <source>
        <dbReference type="SAM" id="SignalP"/>
    </source>
</evidence>
<evidence type="ECO:0000256" key="5">
    <source>
        <dbReference type="RuleBase" id="RU367022"/>
    </source>
</evidence>
<dbReference type="AlphaFoldDB" id="W4HCM9"/>
<evidence type="ECO:0000313" key="7">
    <source>
        <dbReference type="EMBL" id="ETV89740.1"/>
    </source>
</evidence>
<evidence type="ECO:0000256" key="1">
    <source>
        <dbReference type="ARBA" id="ARBA00004141"/>
    </source>
</evidence>
<dbReference type="EMBL" id="KI913114">
    <property type="protein sequence ID" value="ETV89740.1"/>
    <property type="molecule type" value="Genomic_DNA"/>
</dbReference>
<proteinExistence type="inferred from homology"/>
<evidence type="ECO:0000256" key="2">
    <source>
        <dbReference type="ARBA" id="ARBA00022692"/>
    </source>
</evidence>
<evidence type="ECO:0000256" key="3">
    <source>
        <dbReference type="ARBA" id="ARBA00022989"/>
    </source>
</evidence>
<dbReference type="GO" id="GO:0005886">
    <property type="term" value="C:plasma membrane"/>
    <property type="evidence" value="ECO:0007669"/>
    <property type="project" value="TreeGrafter"/>
</dbReference>
<dbReference type="GO" id="GO:0005375">
    <property type="term" value="F:copper ion transmembrane transporter activity"/>
    <property type="evidence" value="ECO:0007669"/>
    <property type="project" value="UniProtKB-UniRule"/>
</dbReference>
<dbReference type="PANTHER" id="PTHR12483:SF27">
    <property type="entry name" value="COPPER TRANSPORT PROTEIN CTR1"/>
    <property type="match status" value="1"/>
</dbReference>
<reference evidence="7" key="1">
    <citation type="submission" date="2013-12" db="EMBL/GenBank/DDBJ databases">
        <title>The Genome Sequence of Aphanomyces astaci APO3.</title>
        <authorList>
            <consortium name="The Broad Institute Genomics Platform"/>
            <person name="Russ C."/>
            <person name="Tyler B."/>
            <person name="van West P."/>
            <person name="Dieguez-Uribeondo J."/>
            <person name="Young S.K."/>
            <person name="Zeng Q."/>
            <person name="Gargeya S."/>
            <person name="Fitzgerald M."/>
            <person name="Abouelleil A."/>
            <person name="Alvarado L."/>
            <person name="Chapman S.B."/>
            <person name="Gainer-Dewar J."/>
            <person name="Goldberg J."/>
            <person name="Griggs A."/>
            <person name="Gujja S."/>
            <person name="Hansen M."/>
            <person name="Howarth C."/>
            <person name="Imamovic A."/>
            <person name="Ireland A."/>
            <person name="Larimer J."/>
            <person name="McCowan C."/>
            <person name="Murphy C."/>
            <person name="Pearson M."/>
            <person name="Poon T.W."/>
            <person name="Priest M."/>
            <person name="Roberts A."/>
            <person name="Saif S."/>
            <person name="Shea T."/>
            <person name="Sykes S."/>
            <person name="Wortman J."/>
            <person name="Nusbaum C."/>
            <person name="Birren B."/>
        </authorList>
    </citation>
    <scope>NUCLEOTIDE SEQUENCE [LARGE SCALE GENOMIC DNA]</scope>
    <source>
        <strain evidence="7">APO3</strain>
    </source>
</reference>
<feature type="transmembrane region" description="Helical" evidence="5">
    <location>
        <begin position="282"/>
        <end position="305"/>
    </location>
</feature>